<proteinExistence type="predicted"/>
<evidence type="ECO:0000256" key="3">
    <source>
        <dbReference type="ARBA" id="ARBA00022692"/>
    </source>
</evidence>
<sequence>MVLSGVDWGPAAQLAAIGASVAASFAGLMAWRQRRSHRSVHSRLRALTWLTLFLTFDLIVFGAFTRLSDSGLGCPDWPGCYGQASPLGANAPISAAQQALPSGPVTHGKAWVEMLHRYLATSVGALITAMMLWHARLALRARNNDTGVCPDTHGQVWPAWTALIFLWVIAQGAFGALTVTMKLYPAIVTGHLLGGLGLLALLAVLARRQTRDAPHTPALSARGRWSVRAVLALVIMQVTLGGWVSTNYAVLACQDFPTCQGQWWPAMDLTTGFQWQRELGQTAEGGFLPFAALTAIHVVHRLGALVVVAAVGTLAWRLWRHGLPRAGGLLAGLVAWQVASGVSNVLFDWPLAAALAHTAGAALLMGALAALSVVTPVARPGLAGDDRGGMLASR</sequence>
<feature type="transmembrane region" description="Helical" evidence="12">
    <location>
        <begin position="44"/>
        <end position="64"/>
    </location>
</feature>
<evidence type="ECO:0000256" key="9">
    <source>
        <dbReference type="ARBA" id="ARBA00023136"/>
    </source>
</evidence>
<feature type="transmembrane region" description="Helical" evidence="12">
    <location>
        <begin position="298"/>
        <end position="319"/>
    </location>
</feature>
<dbReference type="InterPro" id="IPR003780">
    <property type="entry name" value="COX15/CtaA_fam"/>
</dbReference>
<feature type="transmembrane region" description="Helical" evidence="12">
    <location>
        <begin position="183"/>
        <end position="205"/>
    </location>
</feature>
<dbReference type="PANTHER" id="PTHR35457">
    <property type="entry name" value="HEME A SYNTHASE"/>
    <property type="match status" value="1"/>
</dbReference>
<feature type="transmembrane region" description="Helical" evidence="12">
    <location>
        <begin position="225"/>
        <end position="244"/>
    </location>
</feature>
<keyword evidence="2" id="KW-1003">Cell membrane</keyword>
<evidence type="ECO:0000256" key="8">
    <source>
        <dbReference type="ARBA" id="ARBA00023133"/>
    </source>
</evidence>
<comment type="subcellular location">
    <subcellularLocation>
        <location evidence="1">Membrane</location>
        <topology evidence="1">Multi-pass membrane protein</topology>
    </subcellularLocation>
</comment>
<keyword evidence="4" id="KW-0479">Metal-binding</keyword>
<keyword evidence="8" id="KW-0350">Heme biosynthesis</keyword>
<keyword evidence="6" id="KW-0560">Oxidoreductase</keyword>
<evidence type="ECO:0000256" key="10">
    <source>
        <dbReference type="ARBA" id="ARBA00023157"/>
    </source>
</evidence>
<keyword evidence="9 12" id="KW-0472">Membrane</keyword>
<dbReference type="Proteomes" id="UP001057498">
    <property type="component" value="Chromosome"/>
</dbReference>
<reference evidence="13" key="1">
    <citation type="submission" date="2022-04" db="EMBL/GenBank/DDBJ databases">
        <title>Whole genome sequence of Sphaerotilus sp. FB-5.</title>
        <authorList>
            <person name="Takeda M."/>
            <person name="Narihara S."/>
            <person name="Akimoto M."/>
            <person name="Akimoto R."/>
            <person name="Nishiyashiki S."/>
            <person name="Murakami T."/>
        </authorList>
    </citation>
    <scope>NUCLEOTIDE SEQUENCE</scope>
    <source>
        <strain evidence="13">FB-5</strain>
    </source>
</reference>
<dbReference type="Pfam" id="PF02628">
    <property type="entry name" value="COX15-CtaA"/>
    <property type="match status" value="1"/>
</dbReference>
<evidence type="ECO:0000256" key="11">
    <source>
        <dbReference type="ARBA" id="ARBA00023444"/>
    </source>
</evidence>
<evidence type="ECO:0000256" key="12">
    <source>
        <dbReference type="SAM" id="Phobius"/>
    </source>
</evidence>
<evidence type="ECO:0000313" key="13">
    <source>
        <dbReference type="EMBL" id="BDI07968.1"/>
    </source>
</evidence>
<evidence type="ECO:0000256" key="4">
    <source>
        <dbReference type="ARBA" id="ARBA00022723"/>
    </source>
</evidence>
<protein>
    <submittedName>
        <fullName evidence="13">Cytochrome oxidase assembly protein</fullName>
    </submittedName>
</protein>
<dbReference type="EMBL" id="AP025730">
    <property type="protein sequence ID" value="BDI07968.1"/>
    <property type="molecule type" value="Genomic_DNA"/>
</dbReference>
<evidence type="ECO:0000256" key="5">
    <source>
        <dbReference type="ARBA" id="ARBA00022989"/>
    </source>
</evidence>
<gene>
    <name evidence="13" type="ORF">CATMQ487_49380</name>
</gene>
<feature type="transmembrane region" description="Helical" evidence="12">
    <location>
        <begin position="115"/>
        <end position="135"/>
    </location>
</feature>
<keyword evidence="10" id="KW-1015">Disulfide bond</keyword>
<dbReference type="PANTHER" id="PTHR35457:SF1">
    <property type="entry name" value="HEME A SYNTHASE"/>
    <property type="match status" value="1"/>
</dbReference>
<evidence type="ECO:0000256" key="7">
    <source>
        <dbReference type="ARBA" id="ARBA00023004"/>
    </source>
</evidence>
<keyword evidence="14" id="KW-1185">Reference proteome</keyword>
<feature type="transmembrane region" description="Helical" evidence="12">
    <location>
        <begin position="12"/>
        <end position="32"/>
    </location>
</feature>
<dbReference type="InterPro" id="IPR050450">
    <property type="entry name" value="COX15/CtaA_HemeA_synthase"/>
</dbReference>
<dbReference type="RefSeq" id="WP_251971115.1">
    <property type="nucleotide sequence ID" value="NZ_AP025730.1"/>
</dbReference>
<comment type="pathway">
    <text evidence="11">Porphyrin-containing compound metabolism.</text>
</comment>
<keyword evidence="3 12" id="KW-0812">Transmembrane</keyword>
<evidence type="ECO:0000256" key="2">
    <source>
        <dbReference type="ARBA" id="ARBA00022475"/>
    </source>
</evidence>
<accession>A0ABN6PV39</accession>
<evidence type="ECO:0000313" key="14">
    <source>
        <dbReference type="Proteomes" id="UP001057498"/>
    </source>
</evidence>
<evidence type="ECO:0000256" key="1">
    <source>
        <dbReference type="ARBA" id="ARBA00004141"/>
    </source>
</evidence>
<feature type="transmembrane region" description="Helical" evidence="12">
    <location>
        <begin position="156"/>
        <end position="177"/>
    </location>
</feature>
<keyword evidence="7" id="KW-0408">Iron</keyword>
<feature type="transmembrane region" description="Helical" evidence="12">
    <location>
        <begin position="326"/>
        <end position="347"/>
    </location>
</feature>
<evidence type="ECO:0000256" key="6">
    <source>
        <dbReference type="ARBA" id="ARBA00023002"/>
    </source>
</evidence>
<keyword evidence="5 12" id="KW-1133">Transmembrane helix</keyword>
<name>A0ABN6PV39_9BURK</name>
<feature type="transmembrane region" description="Helical" evidence="12">
    <location>
        <begin position="353"/>
        <end position="374"/>
    </location>
</feature>
<organism evidence="13 14">
    <name type="scientific">Sphaerotilus microaerophilus</name>
    <dbReference type="NCBI Taxonomy" id="2914710"/>
    <lineage>
        <taxon>Bacteria</taxon>
        <taxon>Pseudomonadati</taxon>
        <taxon>Pseudomonadota</taxon>
        <taxon>Betaproteobacteria</taxon>
        <taxon>Burkholderiales</taxon>
        <taxon>Sphaerotilaceae</taxon>
        <taxon>Sphaerotilus</taxon>
    </lineage>
</organism>